<evidence type="ECO:0000313" key="1">
    <source>
        <dbReference type="EMBL" id="MBS2548535.1"/>
    </source>
</evidence>
<gene>
    <name evidence="1" type="ORF">KGQ19_16835</name>
</gene>
<protein>
    <submittedName>
        <fullName evidence="1">Uncharacterized protein</fullName>
    </submittedName>
</protein>
<organism evidence="1 2">
    <name type="scientific">Catenulispora pinistramenti</name>
    <dbReference type="NCBI Taxonomy" id="2705254"/>
    <lineage>
        <taxon>Bacteria</taxon>
        <taxon>Bacillati</taxon>
        <taxon>Actinomycetota</taxon>
        <taxon>Actinomycetes</taxon>
        <taxon>Catenulisporales</taxon>
        <taxon>Catenulisporaceae</taxon>
        <taxon>Catenulispora</taxon>
    </lineage>
</organism>
<reference evidence="1 2" key="1">
    <citation type="submission" date="2020-02" db="EMBL/GenBank/DDBJ databases">
        <title>Acidophilic actinobacteria isolated from forest soil.</title>
        <authorList>
            <person name="Golinska P."/>
        </authorList>
    </citation>
    <scope>NUCLEOTIDE SEQUENCE [LARGE SCALE GENOMIC DNA]</scope>
    <source>
        <strain evidence="1 2">NL8</strain>
    </source>
</reference>
<comment type="caution">
    <text evidence="1">The sequence shown here is derived from an EMBL/GenBank/DDBJ whole genome shotgun (WGS) entry which is preliminary data.</text>
</comment>
<dbReference type="EMBL" id="JAAFYZ010000051">
    <property type="protein sequence ID" value="MBS2548535.1"/>
    <property type="molecule type" value="Genomic_DNA"/>
</dbReference>
<keyword evidence="2" id="KW-1185">Reference proteome</keyword>
<accession>A0ABS5KR93</accession>
<sequence length="134" mass="15676">MLKTERCWLWRDQQPAISDEIGESGQTEERREVNEQYSGVTPVFRGTEHEVGRRLRELHLAGAESYAVDRALQQVQEGNRHIICEGEEFEVLDQEWSIVQDVYGCPDGRDCRNISRRQRRRFEATIRARVQSGE</sequence>
<evidence type="ECO:0000313" key="2">
    <source>
        <dbReference type="Proteomes" id="UP000730482"/>
    </source>
</evidence>
<dbReference type="Proteomes" id="UP000730482">
    <property type="component" value="Unassembled WGS sequence"/>
</dbReference>
<proteinExistence type="predicted"/>
<name>A0ABS5KR93_9ACTN</name>